<proteinExistence type="inferred from homology"/>
<evidence type="ECO:0000256" key="5">
    <source>
        <dbReference type="ARBA" id="ARBA00044503"/>
    </source>
</evidence>
<keyword evidence="3" id="KW-0378">Hydrolase</keyword>
<evidence type="ECO:0000256" key="2">
    <source>
        <dbReference type="ARBA" id="ARBA00022670"/>
    </source>
</evidence>
<dbReference type="Proteomes" id="UP001310386">
    <property type="component" value="Unassembled WGS sequence"/>
</dbReference>
<name>A0ABU5ZDS8_9BACL</name>
<dbReference type="GO" id="GO:0008233">
    <property type="term" value="F:peptidase activity"/>
    <property type="evidence" value="ECO:0007669"/>
    <property type="project" value="UniProtKB-KW"/>
</dbReference>
<keyword evidence="2 7" id="KW-0645">Protease</keyword>
<dbReference type="PANTHER" id="PTHR39178:SF1">
    <property type="entry name" value="RIBOSOMAL-PROCESSING CYSTEINE PROTEASE PRP"/>
    <property type="match status" value="1"/>
</dbReference>
<comment type="similarity">
    <text evidence="5">Belongs to the Prp family.</text>
</comment>
<evidence type="ECO:0000256" key="6">
    <source>
        <dbReference type="ARBA" id="ARBA00044538"/>
    </source>
</evidence>
<sequence length="109" mass="12004">MIRVKIDRQSHDRTIRSFSVSGHADFAEPGKDIVCAGVSAVTVGTVNAVEAVLGISLENTMDKGLLKVTVPDHLDAEKREKMQLLLESMIVMLESIKESYGKYIEIKSN</sequence>
<dbReference type="InterPro" id="IPR036764">
    <property type="entry name" value="Peptidase_Prp_sf"/>
</dbReference>
<dbReference type="Pfam" id="PF04327">
    <property type="entry name" value="Peptidase_Prp"/>
    <property type="match status" value="1"/>
</dbReference>
<dbReference type="PANTHER" id="PTHR39178">
    <property type="entry name" value="HYPOTHETICAL RIBOSOME-ASSOCIATED PROTEIN"/>
    <property type="match status" value="1"/>
</dbReference>
<protein>
    <recommendedName>
        <fullName evidence="6">Ribosomal processing cysteine protease Prp</fullName>
    </recommendedName>
</protein>
<dbReference type="Gene3D" id="3.30.70.1490">
    <property type="entry name" value="Cysteine protease Prp"/>
    <property type="match status" value="1"/>
</dbReference>
<reference evidence="7" key="1">
    <citation type="submission" date="2023-12" db="EMBL/GenBank/DDBJ databases">
        <title>Fervidustalea candida gen. nov., sp. nov., a novel member of the family Paenibacillaceae isolated from a geothermal area.</title>
        <authorList>
            <person name="Li W.-J."/>
            <person name="Jiao J.-Y."/>
            <person name="Chen Y."/>
        </authorList>
    </citation>
    <scope>NUCLEOTIDE SEQUENCE</scope>
    <source>
        <strain evidence="7">SYSU GA230002</strain>
    </source>
</reference>
<keyword evidence="1" id="KW-0690">Ribosome biogenesis</keyword>
<evidence type="ECO:0000256" key="4">
    <source>
        <dbReference type="ARBA" id="ARBA00022807"/>
    </source>
</evidence>
<dbReference type="SUPFAM" id="SSF118010">
    <property type="entry name" value="TM1457-like"/>
    <property type="match status" value="1"/>
</dbReference>
<organism evidence="7 8">
    <name type="scientific">Ferviditalea candida</name>
    <dbReference type="NCBI Taxonomy" id="3108399"/>
    <lineage>
        <taxon>Bacteria</taxon>
        <taxon>Bacillati</taxon>
        <taxon>Bacillota</taxon>
        <taxon>Bacilli</taxon>
        <taxon>Bacillales</taxon>
        <taxon>Paenibacillaceae</taxon>
        <taxon>Ferviditalea</taxon>
    </lineage>
</organism>
<keyword evidence="4" id="KW-0788">Thiol protease</keyword>
<dbReference type="InterPro" id="IPR007422">
    <property type="entry name" value="Peptidase_Prp"/>
</dbReference>
<gene>
    <name evidence="7" type="ORF">VF724_01675</name>
</gene>
<comment type="caution">
    <text evidence="7">The sequence shown here is derived from an EMBL/GenBank/DDBJ whole genome shotgun (WGS) entry which is preliminary data.</text>
</comment>
<evidence type="ECO:0000256" key="1">
    <source>
        <dbReference type="ARBA" id="ARBA00022517"/>
    </source>
</evidence>
<evidence type="ECO:0000313" key="7">
    <source>
        <dbReference type="EMBL" id="MEB3100368.1"/>
    </source>
</evidence>
<evidence type="ECO:0000313" key="8">
    <source>
        <dbReference type="Proteomes" id="UP001310386"/>
    </source>
</evidence>
<dbReference type="GO" id="GO:0006508">
    <property type="term" value="P:proteolysis"/>
    <property type="evidence" value="ECO:0007669"/>
    <property type="project" value="UniProtKB-KW"/>
</dbReference>
<dbReference type="EMBL" id="JAYJLD010000002">
    <property type="protein sequence ID" value="MEB3100368.1"/>
    <property type="molecule type" value="Genomic_DNA"/>
</dbReference>
<accession>A0ABU5ZDS8</accession>
<evidence type="ECO:0000256" key="3">
    <source>
        <dbReference type="ARBA" id="ARBA00022801"/>
    </source>
</evidence>
<keyword evidence="8" id="KW-1185">Reference proteome</keyword>
<dbReference type="RefSeq" id="WP_371752482.1">
    <property type="nucleotide sequence ID" value="NZ_JAYJLD010000002.1"/>
</dbReference>
<dbReference type="CDD" id="cd16332">
    <property type="entry name" value="Prp-like"/>
    <property type="match status" value="1"/>
</dbReference>